<dbReference type="EMBL" id="CAXHTA020000003">
    <property type="protein sequence ID" value="CAL5220453.1"/>
    <property type="molecule type" value="Genomic_DNA"/>
</dbReference>
<evidence type="ECO:0000313" key="3">
    <source>
        <dbReference type="Proteomes" id="UP001497392"/>
    </source>
</evidence>
<accession>A0ABP1FQP2</accession>
<gene>
    <name evidence="2" type="primary">g2472</name>
    <name evidence="2" type="ORF">VP750_LOCUS2112</name>
</gene>
<keyword evidence="3" id="KW-1185">Reference proteome</keyword>
<comment type="caution">
    <text evidence="2">The sequence shown here is derived from an EMBL/GenBank/DDBJ whole genome shotgun (WGS) entry which is preliminary data.</text>
</comment>
<dbReference type="Proteomes" id="UP001497392">
    <property type="component" value="Unassembled WGS sequence"/>
</dbReference>
<dbReference type="Pfam" id="PF01936">
    <property type="entry name" value="NYN"/>
    <property type="match status" value="1"/>
</dbReference>
<name>A0ABP1FQP2_9CHLO</name>
<evidence type="ECO:0000313" key="2">
    <source>
        <dbReference type="EMBL" id="CAL5220453.1"/>
    </source>
</evidence>
<proteinExistence type="predicted"/>
<reference evidence="2 3" key="1">
    <citation type="submission" date="2024-06" db="EMBL/GenBank/DDBJ databases">
        <authorList>
            <person name="Kraege A."/>
            <person name="Thomma B."/>
        </authorList>
    </citation>
    <scope>NUCLEOTIDE SEQUENCE [LARGE SCALE GENOMIC DNA]</scope>
</reference>
<dbReference type="InterPro" id="IPR021139">
    <property type="entry name" value="NYN"/>
</dbReference>
<sequence>MSVASGMKPSQLGGPSFRSAPARLAVSTRWRLPISCSTSSTPETFVRIYWDLDNIKPPAKLKACTNDIVRALKETVAEAASEGLGRQIAAGTVELHGHCNCHTIQQLSKELKHALLTQEGNSLSTAIPDRKEVVDQDIIASMLRFAGEHRSDACVGLISSDQGFAKALRYCRSLDCHTVVACKGRPYSGKACSMKWGRQPLQAAADAALSWDALLDAVRDGESPTAALLQEHDAEPESAAGMG</sequence>
<evidence type="ECO:0000259" key="1">
    <source>
        <dbReference type="Pfam" id="PF01936"/>
    </source>
</evidence>
<feature type="domain" description="NYN" evidence="1">
    <location>
        <begin position="47"/>
        <end position="182"/>
    </location>
</feature>
<protein>
    <submittedName>
        <fullName evidence="2">G2472 protein</fullName>
    </submittedName>
</protein>
<organism evidence="2 3">
    <name type="scientific">Coccomyxa viridis</name>
    <dbReference type="NCBI Taxonomy" id="1274662"/>
    <lineage>
        <taxon>Eukaryota</taxon>
        <taxon>Viridiplantae</taxon>
        <taxon>Chlorophyta</taxon>
        <taxon>core chlorophytes</taxon>
        <taxon>Trebouxiophyceae</taxon>
        <taxon>Trebouxiophyceae incertae sedis</taxon>
        <taxon>Coccomyxaceae</taxon>
        <taxon>Coccomyxa</taxon>
    </lineage>
</organism>